<dbReference type="GO" id="GO:0000287">
    <property type="term" value="F:magnesium ion binding"/>
    <property type="evidence" value="ECO:0007669"/>
    <property type="project" value="UniProtKB-UniRule"/>
</dbReference>
<dbReference type="GO" id="GO:0070733">
    <property type="term" value="F:AMPylase activity"/>
    <property type="evidence" value="ECO:0007669"/>
    <property type="project" value="UniProtKB-EC"/>
</dbReference>
<keyword evidence="3 8" id="KW-0548">Nucleotidyltransferase</keyword>
<accession>U2ZX47</accession>
<evidence type="ECO:0000256" key="2">
    <source>
        <dbReference type="ARBA" id="ARBA00022679"/>
    </source>
</evidence>
<dbReference type="GO" id="GO:0030145">
    <property type="term" value="F:manganese ion binding"/>
    <property type="evidence" value="ECO:0007669"/>
    <property type="project" value="UniProtKB-UniRule"/>
</dbReference>
<comment type="catalytic activity">
    <reaction evidence="8">
        <text>L-tyrosyl-[protein] + UTP = O-(5'-uridylyl)-L-tyrosyl-[protein] + diphosphate</text>
        <dbReference type="Rhea" id="RHEA:83887"/>
        <dbReference type="Rhea" id="RHEA-COMP:10136"/>
        <dbReference type="Rhea" id="RHEA-COMP:20238"/>
        <dbReference type="ChEBI" id="CHEBI:33019"/>
        <dbReference type="ChEBI" id="CHEBI:46398"/>
        <dbReference type="ChEBI" id="CHEBI:46858"/>
        <dbReference type="ChEBI" id="CHEBI:90602"/>
    </reaction>
</comment>
<dbReference type="PANTHER" id="PTHR32057:SF14">
    <property type="entry name" value="PROTEIN ADENYLYLTRANSFERASE SELO, MITOCHONDRIAL"/>
    <property type="match status" value="1"/>
</dbReference>
<feature type="binding site" evidence="8">
    <location>
        <position position="93"/>
    </location>
    <ligand>
        <name>ATP</name>
        <dbReference type="ChEBI" id="CHEBI:30616"/>
    </ligand>
</feature>
<dbReference type="EMBL" id="BATJ01000002">
    <property type="protein sequence ID" value="GAD66005.1"/>
    <property type="molecule type" value="Genomic_DNA"/>
</dbReference>
<evidence type="ECO:0000256" key="1">
    <source>
        <dbReference type="ARBA" id="ARBA00009747"/>
    </source>
</evidence>
<dbReference type="Proteomes" id="UP000016570">
    <property type="component" value="Unassembled WGS sequence"/>
</dbReference>
<comment type="caution">
    <text evidence="9">The sequence shown here is derived from an EMBL/GenBank/DDBJ whole genome shotgun (WGS) entry which is preliminary data.</text>
</comment>
<comment type="function">
    <text evidence="8">Nucleotidyltransferase involved in the post-translational modification of proteins. It can catalyze the addition of adenosine monophosphate (AMP) or uridine monophosphate (UMP) to a protein, resulting in modifications known as AMPylation and UMPylation.</text>
</comment>
<comment type="cofactor">
    <cofactor evidence="8">
        <name>Mg(2+)</name>
        <dbReference type="ChEBI" id="CHEBI:18420"/>
    </cofactor>
    <cofactor evidence="8">
        <name>Mn(2+)</name>
        <dbReference type="ChEBI" id="CHEBI:29035"/>
    </cofactor>
</comment>
<comment type="catalytic activity">
    <reaction evidence="8">
        <text>L-tyrosyl-[protein] + ATP = O-(5'-adenylyl)-L-tyrosyl-[protein] + diphosphate</text>
        <dbReference type="Rhea" id="RHEA:54288"/>
        <dbReference type="Rhea" id="RHEA-COMP:10136"/>
        <dbReference type="Rhea" id="RHEA-COMP:13846"/>
        <dbReference type="ChEBI" id="CHEBI:30616"/>
        <dbReference type="ChEBI" id="CHEBI:33019"/>
        <dbReference type="ChEBI" id="CHEBI:46858"/>
        <dbReference type="ChEBI" id="CHEBI:83624"/>
        <dbReference type="EC" id="2.7.7.108"/>
    </reaction>
</comment>
<dbReference type="PANTHER" id="PTHR32057">
    <property type="entry name" value="PROTEIN ADENYLYLTRANSFERASE SELO, MITOCHONDRIAL"/>
    <property type="match status" value="1"/>
</dbReference>
<evidence type="ECO:0000256" key="5">
    <source>
        <dbReference type="ARBA" id="ARBA00022741"/>
    </source>
</evidence>
<feature type="binding site" evidence="8">
    <location>
        <position position="262"/>
    </location>
    <ligand>
        <name>Mg(2+)</name>
        <dbReference type="ChEBI" id="CHEBI:18420"/>
    </ligand>
</feature>
<feature type="binding site" evidence="8">
    <location>
        <position position="253"/>
    </location>
    <ligand>
        <name>Mg(2+)</name>
        <dbReference type="ChEBI" id="CHEBI:18420"/>
    </ligand>
</feature>
<keyword evidence="8" id="KW-0464">Manganese</keyword>
<keyword evidence="10" id="KW-1185">Reference proteome</keyword>
<feature type="binding site" evidence="8">
    <location>
        <position position="125"/>
    </location>
    <ligand>
        <name>ATP</name>
        <dbReference type="ChEBI" id="CHEBI:30616"/>
    </ligand>
</feature>
<dbReference type="GO" id="GO:0005524">
    <property type="term" value="F:ATP binding"/>
    <property type="evidence" value="ECO:0007669"/>
    <property type="project" value="UniProtKB-UniRule"/>
</dbReference>
<evidence type="ECO:0000256" key="6">
    <source>
        <dbReference type="ARBA" id="ARBA00022840"/>
    </source>
</evidence>
<feature type="binding site" evidence="8">
    <location>
        <position position="126"/>
    </location>
    <ligand>
        <name>ATP</name>
        <dbReference type="ChEBI" id="CHEBI:30616"/>
    </ligand>
</feature>
<sequence>MSLFSALPFSHRFADLPRSFYTPVDPQPLTNTHWVVWNDQFAAQFGLPSDPNYTPELLHAFSGEAMPEAFFPLAMKYAGHQFGVYNPDLGDGRGLLLAEITSKSGRVFDIHLKGAGLTPYSRMGDGRAVLRSTIREYLCSEAMAGLGIATTRALGMMASETPVYREKSEPGALLIRMAESHIRFGHFEHFFYTNQLEEQRLLADKVIEWYWPQCREDDKPYVSMFNIIVDRTAEMIADWQSVGFAHGVMNTDNMSILGQTFDYGPFGFLDDYEPGYICNHSDYQGRYAFDQQPRIALWNLSALAHALSPLIEREDLDHALSQFEPQLNHYFSHKMRAKLGLFNKRDGDSQLFNGLFELMTQTKVDYTRFFRQLSELDQAEPQSVIDLFIDREAARHWLDTYLARCAAETDEQSDVVTIQQRCTQMRSVNPKYILRNYLAQQAIDKAEDGDYSEVNRLARLLRHPFDAQPECEHYAQLPPEWGKKMEISCSS</sequence>
<evidence type="ECO:0000313" key="9">
    <source>
        <dbReference type="EMBL" id="GAD66005.1"/>
    </source>
</evidence>
<feature type="binding site" evidence="8">
    <location>
        <position position="183"/>
    </location>
    <ligand>
        <name>ATP</name>
        <dbReference type="ChEBI" id="CHEBI:30616"/>
    </ligand>
</feature>
<evidence type="ECO:0000256" key="3">
    <source>
        <dbReference type="ARBA" id="ARBA00022695"/>
    </source>
</evidence>
<keyword evidence="2 8" id="KW-0808">Transferase</keyword>
<comment type="catalytic activity">
    <reaction evidence="8">
        <text>L-seryl-[protein] + UTP = O-(5'-uridylyl)-L-seryl-[protein] + diphosphate</text>
        <dbReference type="Rhea" id="RHEA:64604"/>
        <dbReference type="Rhea" id="RHEA-COMP:9863"/>
        <dbReference type="Rhea" id="RHEA-COMP:16635"/>
        <dbReference type="ChEBI" id="CHEBI:29999"/>
        <dbReference type="ChEBI" id="CHEBI:33019"/>
        <dbReference type="ChEBI" id="CHEBI:46398"/>
        <dbReference type="ChEBI" id="CHEBI:156051"/>
    </reaction>
</comment>
<dbReference type="RefSeq" id="WP_021703996.1">
    <property type="nucleotide sequence ID" value="NZ_BATJ01000002.1"/>
</dbReference>
<comment type="similarity">
    <text evidence="1 8">Belongs to the SELO family.</text>
</comment>
<protein>
    <recommendedName>
        <fullName evidence="8">Protein nucleotidyltransferase YdiU</fullName>
        <ecNumber evidence="8">2.7.7.-</ecNumber>
    </recommendedName>
    <alternativeName>
        <fullName evidence="8">Protein adenylyltransferase YdiU</fullName>
        <ecNumber evidence="8">2.7.7.108</ecNumber>
    </alternativeName>
    <alternativeName>
        <fullName evidence="8">Protein uridylyltransferase YdiU</fullName>
        <ecNumber evidence="8">2.7.7.-</ecNumber>
    </alternativeName>
</protein>
<evidence type="ECO:0000313" key="10">
    <source>
        <dbReference type="Proteomes" id="UP000016570"/>
    </source>
</evidence>
<comment type="catalytic activity">
    <reaction evidence="8">
        <text>L-threonyl-[protein] + ATP = 3-O-(5'-adenylyl)-L-threonyl-[protein] + diphosphate</text>
        <dbReference type="Rhea" id="RHEA:54292"/>
        <dbReference type="Rhea" id="RHEA-COMP:11060"/>
        <dbReference type="Rhea" id="RHEA-COMP:13847"/>
        <dbReference type="ChEBI" id="CHEBI:30013"/>
        <dbReference type="ChEBI" id="CHEBI:30616"/>
        <dbReference type="ChEBI" id="CHEBI:33019"/>
        <dbReference type="ChEBI" id="CHEBI:138113"/>
        <dbReference type="EC" id="2.7.7.108"/>
    </reaction>
</comment>
<evidence type="ECO:0000256" key="4">
    <source>
        <dbReference type="ARBA" id="ARBA00022723"/>
    </source>
</evidence>
<comment type="catalytic activity">
    <reaction evidence="8">
        <text>L-seryl-[protein] + ATP = 3-O-(5'-adenylyl)-L-seryl-[protein] + diphosphate</text>
        <dbReference type="Rhea" id="RHEA:58120"/>
        <dbReference type="Rhea" id="RHEA-COMP:9863"/>
        <dbReference type="Rhea" id="RHEA-COMP:15073"/>
        <dbReference type="ChEBI" id="CHEBI:29999"/>
        <dbReference type="ChEBI" id="CHEBI:30616"/>
        <dbReference type="ChEBI" id="CHEBI:33019"/>
        <dbReference type="ChEBI" id="CHEBI:142516"/>
        <dbReference type="EC" id="2.7.7.108"/>
    </reaction>
</comment>
<evidence type="ECO:0000256" key="8">
    <source>
        <dbReference type="HAMAP-Rule" id="MF_00692"/>
    </source>
</evidence>
<keyword evidence="6 8" id="KW-0067">ATP-binding</keyword>
<feature type="active site" description="Proton acceptor" evidence="8">
    <location>
        <position position="252"/>
    </location>
</feature>
<gene>
    <name evidence="8" type="primary">ydiU</name>
    <name evidence="8" type="synonym">selO</name>
    <name evidence="9" type="ORF">VPR01S_02_02560</name>
</gene>
<proteinExistence type="inferred from homology"/>
<dbReference type="InterPro" id="IPR003846">
    <property type="entry name" value="SelO"/>
</dbReference>
<dbReference type="Pfam" id="PF02696">
    <property type="entry name" value="SelO"/>
    <property type="match status" value="1"/>
</dbReference>
<feature type="binding site" evidence="8">
    <location>
        <position position="90"/>
    </location>
    <ligand>
        <name>ATP</name>
        <dbReference type="ChEBI" id="CHEBI:30616"/>
    </ligand>
</feature>
<keyword evidence="7 8" id="KW-0460">Magnesium</keyword>
<keyword evidence="4 8" id="KW-0479">Metal-binding</keyword>
<feature type="binding site" evidence="8">
    <location>
        <position position="176"/>
    </location>
    <ligand>
        <name>ATP</name>
        <dbReference type="ChEBI" id="CHEBI:30616"/>
    </ligand>
</feature>
<dbReference type="EC" id="2.7.7.108" evidence="8"/>
<feature type="binding site" evidence="8">
    <location>
        <position position="262"/>
    </location>
    <ligand>
        <name>ATP</name>
        <dbReference type="ChEBI" id="CHEBI:30616"/>
    </ligand>
</feature>
<name>U2ZX47_VIBPR</name>
<dbReference type="EC" id="2.7.7.-" evidence="8"/>
<dbReference type="AlphaFoldDB" id="U2ZX47"/>
<keyword evidence="5 8" id="KW-0547">Nucleotide-binding</keyword>
<dbReference type="HAMAP" id="MF_00692">
    <property type="entry name" value="SelO"/>
    <property type="match status" value="1"/>
</dbReference>
<feature type="binding site" evidence="8">
    <location>
        <position position="113"/>
    </location>
    <ligand>
        <name>ATP</name>
        <dbReference type="ChEBI" id="CHEBI:30616"/>
    </ligand>
</feature>
<dbReference type="STRING" id="1219065.VPR01S_02_02560"/>
<dbReference type="NCBIfam" id="NF000658">
    <property type="entry name" value="PRK00029.1"/>
    <property type="match status" value="1"/>
</dbReference>
<feature type="binding site" evidence="8">
    <location>
        <position position="92"/>
    </location>
    <ligand>
        <name>ATP</name>
        <dbReference type="ChEBI" id="CHEBI:30616"/>
    </ligand>
</feature>
<reference evidence="9 10" key="1">
    <citation type="submission" date="2013-09" db="EMBL/GenBank/DDBJ databases">
        <title>Whole genome shotgun sequence of Vibrio proteolyticus NBRC 13287.</title>
        <authorList>
            <person name="Isaki S."/>
            <person name="Hosoyama A."/>
            <person name="Numata M."/>
            <person name="Hashimoto M."/>
            <person name="Hosoyama Y."/>
            <person name="Tsuchikane K."/>
            <person name="Noguchi M."/>
            <person name="Hirakata S."/>
            <person name="Ichikawa N."/>
            <person name="Ohji S."/>
            <person name="Yamazoe A."/>
            <person name="Fujita N."/>
        </authorList>
    </citation>
    <scope>NUCLEOTIDE SEQUENCE [LARGE SCALE GENOMIC DNA]</scope>
    <source>
        <strain evidence="9 10">NBRC 13287</strain>
    </source>
</reference>
<comment type="catalytic activity">
    <reaction evidence="8">
        <text>L-histidyl-[protein] + UTP = N(tele)-(5'-uridylyl)-L-histidyl-[protein] + diphosphate</text>
        <dbReference type="Rhea" id="RHEA:83891"/>
        <dbReference type="Rhea" id="RHEA-COMP:9745"/>
        <dbReference type="Rhea" id="RHEA-COMP:20239"/>
        <dbReference type="ChEBI" id="CHEBI:29979"/>
        <dbReference type="ChEBI" id="CHEBI:33019"/>
        <dbReference type="ChEBI" id="CHEBI:46398"/>
        <dbReference type="ChEBI" id="CHEBI:233474"/>
    </reaction>
</comment>
<dbReference type="eggNOG" id="COG0397">
    <property type="taxonomic scope" value="Bacteria"/>
</dbReference>
<evidence type="ECO:0000256" key="7">
    <source>
        <dbReference type="ARBA" id="ARBA00022842"/>
    </source>
</evidence>
<organism evidence="9 10">
    <name type="scientific">Vibrio proteolyticus NBRC 13287</name>
    <dbReference type="NCBI Taxonomy" id="1219065"/>
    <lineage>
        <taxon>Bacteria</taxon>
        <taxon>Pseudomonadati</taxon>
        <taxon>Pseudomonadota</taxon>
        <taxon>Gammaproteobacteria</taxon>
        <taxon>Vibrionales</taxon>
        <taxon>Vibrionaceae</taxon>
        <taxon>Vibrio</taxon>
    </lineage>
</organism>